<keyword evidence="1" id="KW-0479">Metal-binding</keyword>
<evidence type="ECO:0000259" key="4">
    <source>
        <dbReference type="PROSITE" id="PS50222"/>
    </source>
</evidence>
<name>I0YK58_COCSC</name>
<dbReference type="SMART" id="SM00054">
    <property type="entry name" value="EFh"/>
    <property type="match status" value="4"/>
</dbReference>
<keyword evidence="3" id="KW-0106">Calcium</keyword>
<accession>I0YK58</accession>
<dbReference type="Proteomes" id="UP000007264">
    <property type="component" value="Unassembled WGS sequence"/>
</dbReference>
<dbReference type="EMBL" id="AGSI01000022">
    <property type="protein sequence ID" value="EIE18777.1"/>
    <property type="molecule type" value="Genomic_DNA"/>
</dbReference>
<comment type="caution">
    <text evidence="5">The sequence shown here is derived from an EMBL/GenBank/DDBJ whole genome shotgun (WGS) entry which is preliminary data.</text>
</comment>
<protein>
    <submittedName>
        <fullName evidence="5">EF-hand</fullName>
    </submittedName>
</protein>
<dbReference type="Gene3D" id="1.10.238.10">
    <property type="entry name" value="EF-hand"/>
    <property type="match status" value="2"/>
</dbReference>
<reference evidence="5 6" key="1">
    <citation type="journal article" date="2012" name="Genome Biol.">
        <title>The genome of the polar eukaryotic microalga coccomyxa subellipsoidea reveals traits of cold adaptation.</title>
        <authorList>
            <person name="Blanc G."/>
            <person name="Agarkova I."/>
            <person name="Grimwood J."/>
            <person name="Kuo A."/>
            <person name="Brueggeman A."/>
            <person name="Dunigan D."/>
            <person name="Gurnon J."/>
            <person name="Ladunga I."/>
            <person name="Lindquist E."/>
            <person name="Lucas S."/>
            <person name="Pangilinan J."/>
            <person name="Proschold T."/>
            <person name="Salamov A."/>
            <person name="Schmutz J."/>
            <person name="Weeks D."/>
            <person name="Yamada T."/>
            <person name="Claverie J.M."/>
            <person name="Grigoriev I."/>
            <person name="Van Etten J."/>
            <person name="Lomsadze A."/>
            <person name="Borodovsky M."/>
        </authorList>
    </citation>
    <scope>NUCLEOTIDE SEQUENCE [LARGE SCALE GENOMIC DNA]</scope>
    <source>
        <strain evidence="5 6">C-169</strain>
    </source>
</reference>
<dbReference type="SUPFAM" id="SSF47473">
    <property type="entry name" value="EF-hand"/>
    <property type="match status" value="1"/>
</dbReference>
<dbReference type="OrthoDB" id="26525at2759"/>
<dbReference type="AlphaFoldDB" id="I0YK58"/>
<dbReference type="Pfam" id="PF13499">
    <property type="entry name" value="EF-hand_7"/>
    <property type="match status" value="2"/>
</dbReference>
<organism evidence="5 6">
    <name type="scientific">Coccomyxa subellipsoidea (strain C-169)</name>
    <name type="common">Green microalga</name>
    <dbReference type="NCBI Taxonomy" id="574566"/>
    <lineage>
        <taxon>Eukaryota</taxon>
        <taxon>Viridiplantae</taxon>
        <taxon>Chlorophyta</taxon>
        <taxon>core chlorophytes</taxon>
        <taxon>Trebouxiophyceae</taxon>
        <taxon>Trebouxiophyceae incertae sedis</taxon>
        <taxon>Coccomyxaceae</taxon>
        <taxon>Coccomyxa</taxon>
        <taxon>Coccomyxa subellipsoidea</taxon>
    </lineage>
</organism>
<feature type="domain" description="EF-hand" evidence="4">
    <location>
        <begin position="3"/>
        <end position="38"/>
    </location>
</feature>
<proteinExistence type="predicted"/>
<evidence type="ECO:0000256" key="2">
    <source>
        <dbReference type="ARBA" id="ARBA00022737"/>
    </source>
</evidence>
<dbReference type="InterPro" id="IPR018247">
    <property type="entry name" value="EF_Hand_1_Ca_BS"/>
</dbReference>
<sequence>MPHDSDDIQSIFNNLDINRDGKLDRHELKEALQKLGLPPTDHYINDIFRQYDIDGDGVVHEREFRSYVQRKEAAMRRAFRSLDRDQNGAITSEELQKALARLGVPVTEATAAQMVELVDTDQSSDISFEEFRRFALLLPSSQVPS</sequence>
<dbReference type="PROSITE" id="PS00018">
    <property type="entry name" value="EF_HAND_1"/>
    <property type="match status" value="2"/>
</dbReference>
<feature type="domain" description="EF-hand" evidence="4">
    <location>
        <begin position="70"/>
        <end position="105"/>
    </location>
</feature>
<evidence type="ECO:0000313" key="6">
    <source>
        <dbReference type="Proteomes" id="UP000007264"/>
    </source>
</evidence>
<dbReference type="InterPro" id="IPR011992">
    <property type="entry name" value="EF-hand-dom_pair"/>
</dbReference>
<keyword evidence="2" id="KW-0677">Repeat</keyword>
<evidence type="ECO:0000256" key="3">
    <source>
        <dbReference type="ARBA" id="ARBA00022837"/>
    </source>
</evidence>
<dbReference type="GeneID" id="17036706"/>
<dbReference type="GO" id="GO:0005509">
    <property type="term" value="F:calcium ion binding"/>
    <property type="evidence" value="ECO:0007669"/>
    <property type="project" value="InterPro"/>
</dbReference>
<dbReference type="FunFam" id="1.10.238.10:FF:000003">
    <property type="entry name" value="Calmodulin A"/>
    <property type="match status" value="1"/>
</dbReference>
<gene>
    <name evidence="5" type="ORF">COCSUDRAFT_20371</name>
</gene>
<dbReference type="KEGG" id="csl:COCSUDRAFT_20371"/>
<keyword evidence="6" id="KW-1185">Reference proteome</keyword>
<dbReference type="STRING" id="574566.I0YK58"/>
<feature type="domain" description="EF-hand" evidence="4">
    <location>
        <begin position="106"/>
        <end position="141"/>
    </location>
</feature>
<dbReference type="PROSITE" id="PS50222">
    <property type="entry name" value="EF_HAND_2"/>
    <property type="match status" value="3"/>
</dbReference>
<evidence type="ECO:0000313" key="5">
    <source>
        <dbReference type="EMBL" id="EIE18777.1"/>
    </source>
</evidence>
<dbReference type="PANTHER" id="PTHR34524:SF6">
    <property type="entry name" value="CALCYPHOSINE LIKE"/>
    <property type="match status" value="1"/>
</dbReference>
<dbReference type="InterPro" id="IPR002048">
    <property type="entry name" value="EF_hand_dom"/>
</dbReference>
<dbReference type="PANTHER" id="PTHR34524">
    <property type="entry name" value="CALCYPHOSIN"/>
    <property type="match status" value="1"/>
</dbReference>
<dbReference type="RefSeq" id="XP_005643321.1">
    <property type="nucleotide sequence ID" value="XM_005643264.1"/>
</dbReference>
<evidence type="ECO:0000256" key="1">
    <source>
        <dbReference type="ARBA" id="ARBA00022723"/>
    </source>
</evidence>
<dbReference type="InterPro" id="IPR051581">
    <property type="entry name" value="Ca-bind"/>
</dbReference>
<dbReference type="eggNOG" id="KOG0036">
    <property type="taxonomic scope" value="Eukaryota"/>
</dbReference>